<evidence type="ECO:0000313" key="10">
    <source>
        <dbReference type="Proteomes" id="UP001589532"/>
    </source>
</evidence>
<evidence type="ECO:0000256" key="5">
    <source>
        <dbReference type="ARBA" id="ARBA00022989"/>
    </source>
</evidence>
<name>A0ABV5SIX2_9ACTN</name>
<sequence length="291" mass="31475">MRRALRAAPFIGPHLVLFAVFGLLPGVYGLYIGFTRWNLLGDPQFVGLDNFHEILFDTESVFHDQFVNGLVNTLIFVAVSVPLLIVIPLLLAAGLSRKDLKGAGFFQGVFYIPGLISVSAGAIAWVLMFNRELGPLNNLLGTDISFITTQPWAWLTIFVLTVWAGIGGNLVIYRSAISAVPRELHEAAQIDGAGTVRRFLSVTLPSIRFPLLYTMVLTTVGSFNVFGQPMMLTKGGPNSSTKVLMMNIRDLAFGTGASIAGMAAAMSMLLGVVLMLISAVQFSVMHRGIRG</sequence>
<dbReference type="Pfam" id="PF00528">
    <property type="entry name" value="BPD_transp_1"/>
    <property type="match status" value="1"/>
</dbReference>
<evidence type="ECO:0000256" key="2">
    <source>
        <dbReference type="ARBA" id="ARBA00022448"/>
    </source>
</evidence>
<feature type="transmembrane region" description="Helical" evidence="7">
    <location>
        <begin position="152"/>
        <end position="172"/>
    </location>
</feature>
<dbReference type="Gene3D" id="1.10.3720.10">
    <property type="entry name" value="MetI-like"/>
    <property type="match status" value="1"/>
</dbReference>
<evidence type="ECO:0000256" key="7">
    <source>
        <dbReference type="RuleBase" id="RU363032"/>
    </source>
</evidence>
<keyword evidence="2 7" id="KW-0813">Transport</keyword>
<evidence type="ECO:0000256" key="4">
    <source>
        <dbReference type="ARBA" id="ARBA00022692"/>
    </source>
</evidence>
<keyword evidence="5 7" id="KW-1133">Transmembrane helix</keyword>
<feature type="transmembrane region" description="Helical" evidence="7">
    <location>
        <begin position="251"/>
        <end position="277"/>
    </location>
</feature>
<dbReference type="InterPro" id="IPR035906">
    <property type="entry name" value="MetI-like_sf"/>
</dbReference>
<dbReference type="PANTHER" id="PTHR30193">
    <property type="entry name" value="ABC TRANSPORTER PERMEASE PROTEIN"/>
    <property type="match status" value="1"/>
</dbReference>
<evidence type="ECO:0000259" key="8">
    <source>
        <dbReference type="PROSITE" id="PS50928"/>
    </source>
</evidence>
<feature type="transmembrane region" description="Helical" evidence="7">
    <location>
        <begin position="211"/>
        <end position="231"/>
    </location>
</feature>
<protein>
    <submittedName>
        <fullName evidence="9">Carbohydrate ABC transporter permease</fullName>
    </submittedName>
</protein>
<dbReference type="PROSITE" id="PS50928">
    <property type="entry name" value="ABC_TM1"/>
    <property type="match status" value="1"/>
</dbReference>
<feature type="domain" description="ABC transmembrane type-1" evidence="8">
    <location>
        <begin position="70"/>
        <end position="281"/>
    </location>
</feature>
<evidence type="ECO:0000256" key="3">
    <source>
        <dbReference type="ARBA" id="ARBA00022475"/>
    </source>
</evidence>
<dbReference type="EMBL" id="JBHMBW010000108">
    <property type="protein sequence ID" value="MFB9631651.1"/>
    <property type="molecule type" value="Genomic_DNA"/>
</dbReference>
<feature type="transmembrane region" description="Helical" evidence="7">
    <location>
        <begin position="74"/>
        <end position="96"/>
    </location>
</feature>
<comment type="caution">
    <text evidence="9">The sequence shown here is derived from an EMBL/GenBank/DDBJ whole genome shotgun (WGS) entry which is preliminary data.</text>
</comment>
<keyword evidence="3" id="KW-1003">Cell membrane</keyword>
<feature type="transmembrane region" description="Helical" evidence="7">
    <location>
        <begin position="12"/>
        <end position="34"/>
    </location>
</feature>
<organism evidence="9 10">
    <name type="scientific">Nonomuraea helvata</name>
    <dbReference type="NCBI Taxonomy" id="37484"/>
    <lineage>
        <taxon>Bacteria</taxon>
        <taxon>Bacillati</taxon>
        <taxon>Actinomycetota</taxon>
        <taxon>Actinomycetes</taxon>
        <taxon>Streptosporangiales</taxon>
        <taxon>Streptosporangiaceae</taxon>
        <taxon>Nonomuraea</taxon>
    </lineage>
</organism>
<comment type="subcellular location">
    <subcellularLocation>
        <location evidence="1 7">Cell membrane</location>
        <topology evidence="1 7">Multi-pass membrane protein</topology>
    </subcellularLocation>
</comment>
<evidence type="ECO:0000313" key="9">
    <source>
        <dbReference type="EMBL" id="MFB9631651.1"/>
    </source>
</evidence>
<dbReference type="CDD" id="cd06261">
    <property type="entry name" value="TM_PBP2"/>
    <property type="match status" value="1"/>
</dbReference>
<dbReference type="InterPro" id="IPR051393">
    <property type="entry name" value="ABC_transporter_permease"/>
</dbReference>
<keyword evidence="10" id="KW-1185">Reference proteome</keyword>
<feature type="transmembrane region" description="Helical" evidence="7">
    <location>
        <begin position="108"/>
        <end position="128"/>
    </location>
</feature>
<keyword evidence="6 7" id="KW-0472">Membrane</keyword>
<keyword evidence="4 7" id="KW-0812">Transmembrane</keyword>
<evidence type="ECO:0000256" key="6">
    <source>
        <dbReference type="ARBA" id="ARBA00023136"/>
    </source>
</evidence>
<evidence type="ECO:0000256" key="1">
    <source>
        <dbReference type="ARBA" id="ARBA00004651"/>
    </source>
</evidence>
<proteinExistence type="inferred from homology"/>
<dbReference type="Proteomes" id="UP001589532">
    <property type="component" value="Unassembled WGS sequence"/>
</dbReference>
<reference evidence="9 10" key="1">
    <citation type="submission" date="2024-09" db="EMBL/GenBank/DDBJ databases">
        <authorList>
            <person name="Sun Q."/>
            <person name="Mori K."/>
        </authorList>
    </citation>
    <scope>NUCLEOTIDE SEQUENCE [LARGE SCALE GENOMIC DNA]</scope>
    <source>
        <strain evidence="9 10">JCM 3143</strain>
    </source>
</reference>
<accession>A0ABV5SIX2</accession>
<gene>
    <name evidence="9" type="ORF">ACFFSA_52070</name>
</gene>
<comment type="similarity">
    <text evidence="7">Belongs to the binding-protein-dependent transport system permease family.</text>
</comment>
<dbReference type="RefSeq" id="WP_344994347.1">
    <property type="nucleotide sequence ID" value="NZ_BAAAXV010000008.1"/>
</dbReference>
<dbReference type="PANTHER" id="PTHR30193:SF37">
    <property type="entry name" value="INNER MEMBRANE ABC TRANSPORTER PERMEASE PROTEIN YCJO"/>
    <property type="match status" value="1"/>
</dbReference>
<dbReference type="SUPFAM" id="SSF161098">
    <property type="entry name" value="MetI-like"/>
    <property type="match status" value="1"/>
</dbReference>
<dbReference type="InterPro" id="IPR000515">
    <property type="entry name" value="MetI-like"/>
</dbReference>